<sequence>MSTFSVLKQIERQLTRFTEAEKVVATFVVEHAERVTHMTTKELAHACGGSEASIIRFCKRLGIQSFKRLKIELAKELSVQTADIIDSPLQFQDDPSTVIQKVMFNTVQALQNTEKILSVPAFTEAVEALSKAERIYIYGVGGSAVVALDFKQKLLRINVPAFQSEDNHMQMMMVANATKKDAVFVISTSGKTKEILDVLTVARERDVRTILLTQLAPSPARRLADIVLTMSEEEQNLRIGTMTARIAQLAIIDAVFIAICSERGQGLYERIIDTHQVVQRMKS</sequence>
<dbReference type="PROSITE" id="PS51071">
    <property type="entry name" value="HTH_RPIR"/>
    <property type="match status" value="1"/>
</dbReference>
<evidence type="ECO:0000313" key="7">
    <source>
        <dbReference type="Proteomes" id="UP000809829"/>
    </source>
</evidence>
<name>A0ABS2QY73_9BACI</name>
<dbReference type="InterPro" id="IPR000281">
    <property type="entry name" value="HTH_RpiR"/>
</dbReference>
<gene>
    <name evidence="6" type="ORF">JOC83_002776</name>
</gene>
<evidence type="ECO:0000256" key="3">
    <source>
        <dbReference type="ARBA" id="ARBA00023163"/>
    </source>
</evidence>
<reference evidence="6 7" key="1">
    <citation type="submission" date="2021-01" db="EMBL/GenBank/DDBJ databases">
        <title>Genomic Encyclopedia of Type Strains, Phase IV (KMG-IV): sequencing the most valuable type-strain genomes for metagenomic binning, comparative biology and taxonomic classification.</title>
        <authorList>
            <person name="Goeker M."/>
        </authorList>
    </citation>
    <scope>NUCLEOTIDE SEQUENCE [LARGE SCALE GENOMIC DNA]</scope>
    <source>
        <strain evidence="6 7">DSM 104297</strain>
    </source>
</reference>
<evidence type="ECO:0000259" key="4">
    <source>
        <dbReference type="PROSITE" id="PS51071"/>
    </source>
</evidence>
<dbReference type="Gene3D" id="1.10.10.10">
    <property type="entry name" value="Winged helix-like DNA-binding domain superfamily/Winged helix DNA-binding domain"/>
    <property type="match status" value="1"/>
</dbReference>
<keyword evidence="2 6" id="KW-0238">DNA-binding</keyword>
<dbReference type="PROSITE" id="PS51464">
    <property type="entry name" value="SIS"/>
    <property type="match status" value="1"/>
</dbReference>
<dbReference type="InterPro" id="IPR046348">
    <property type="entry name" value="SIS_dom_sf"/>
</dbReference>
<dbReference type="RefSeq" id="WP_205187920.1">
    <property type="nucleotide sequence ID" value="NZ_JAFBFC010000004.1"/>
</dbReference>
<feature type="domain" description="HTH rpiR-type" evidence="4">
    <location>
        <begin position="4"/>
        <end position="80"/>
    </location>
</feature>
<dbReference type="InterPro" id="IPR009057">
    <property type="entry name" value="Homeodomain-like_sf"/>
</dbReference>
<protein>
    <submittedName>
        <fullName evidence="6">DNA-binding MurR/RpiR family transcriptional regulator</fullName>
    </submittedName>
</protein>
<dbReference type="InterPro" id="IPR047640">
    <property type="entry name" value="RpiR-like"/>
</dbReference>
<dbReference type="PANTHER" id="PTHR30514:SF1">
    <property type="entry name" value="HTH-TYPE TRANSCRIPTIONAL REGULATOR HEXR-RELATED"/>
    <property type="match status" value="1"/>
</dbReference>
<dbReference type="InterPro" id="IPR001347">
    <property type="entry name" value="SIS_dom"/>
</dbReference>
<proteinExistence type="predicted"/>
<dbReference type="Proteomes" id="UP000809829">
    <property type="component" value="Unassembled WGS sequence"/>
</dbReference>
<dbReference type="InterPro" id="IPR036388">
    <property type="entry name" value="WH-like_DNA-bd_sf"/>
</dbReference>
<comment type="caution">
    <text evidence="6">The sequence shown here is derived from an EMBL/GenBank/DDBJ whole genome shotgun (WGS) entry which is preliminary data.</text>
</comment>
<evidence type="ECO:0000256" key="2">
    <source>
        <dbReference type="ARBA" id="ARBA00023125"/>
    </source>
</evidence>
<evidence type="ECO:0000313" key="6">
    <source>
        <dbReference type="EMBL" id="MBM7703927.1"/>
    </source>
</evidence>
<dbReference type="PANTHER" id="PTHR30514">
    <property type="entry name" value="GLUCOKINASE"/>
    <property type="match status" value="1"/>
</dbReference>
<keyword evidence="1" id="KW-0805">Transcription regulation</keyword>
<dbReference type="Gene3D" id="3.40.50.10490">
    <property type="entry name" value="Glucose-6-phosphate isomerase like protein, domain 1"/>
    <property type="match status" value="1"/>
</dbReference>
<dbReference type="GO" id="GO:0003677">
    <property type="term" value="F:DNA binding"/>
    <property type="evidence" value="ECO:0007669"/>
    <property type="project" value="UniProtKB-KW"/>
</dbReference>
<dbReference type="SUPFAM" id="SSF46689">
    <property type="entry name" value="Homeodomain-like"/>
    <property type="match status" value="1"/>
</dbReference>
<dbReference type="SUPFAM" id="SSF53697">
    <property type="entry name" value="SIS domain"/>
    <property type="match status" value="1"/>
</dbReference>
<dbReference type="Pfam" id="PF01418">
    <property type="entry name" value="HTH_6"/>
    <property type="match status" value="1"/>
</dbReference>
<evidence type="ECO:0000256" key="1">
    <source>
        <dbReference type="ARBA" id="ARBA00023015"/>
    </source>
</evidence>
<keyword evidence="7" id="KW-1185">Reference proteome</keyword>
<evidence type="ECO:0000259" key="5">
    <source>
        <dbReference type="PROSITE" id="PS51464"/>
    </source>
</evidence>
<dbReference type="EMBL" id="JAFBFC010000004">
    <property type="protein sequence ID" value="MBM7703927.1"/>
    <property type="molecule type" value="Genomic_DNA"/>
</dbReference>
<dbReference type="Pfam" id="PF01380">
    <property type="entry name" value="SIS"/>
    <property type="match status" value="1"/>
</dbReference>
<feature type="domain" description="SIS" evidence="5">
    <location>
        <begin position="125"/>
        <end position="265"/>
    </location>
</feature>
<dbReference type="CDD" id="cd05013">
    <property type="entry name" value="SIS_RpiR"/>
    <property type="match status" value="1"/>
</dbReference>
<dbReference type="InterPro" id="IPR035472">
    <property type="entry name" value="RpiR-like_SIS"/>
</dbReference>
<organism evidence="6 7">
    <name type="scientific">Priestia iocasae</name>
    <dbReference type="NCBI Taxonomy" id="2291674"/>
    <lineage>
        <taxon>Bacteria</taxon>
        <taxon>Bacillati</taxon>
        <taxon>Bacillota</taxon>
        <taxon>Bacilli</taxon>
        <taxon>Bacillales</taxon>
        <taxon>Bacillaceae</taxon>
        <taxon>Priestia</taxon>
    </lineage>
</organism>
<keyword evidence="3" id="KW-0804">Transcription</keyword>
<accession>A0ABS2QY73</accession>